<dbReference type="InterPro" id="IPR012317">
    <property type="entry name" value="Poly(ADP-ribose)pol_cat_dom"/>
</dbReference>
<organism evidence="3 4">
    <name type="scientific">Serendipita vermifera MAFF 305830</name>
    <dbReference type="NCBI Taxonomy" id="933852"/>
    <lineage>
        <taxon>Eukaryota</taxon>
        <taxon>Fungi</taxon>
        <taxon>Dikarya</taxon>
        <taxon>Basidiomycota</taxon>
        <taxon>Agaricomycotina</taxon>
        <taxon>Agaricomycetes</taxon>
        <taxon>Sebacinales</taxon>
        <taxon>Serendipitaceae</taxon>
        <taxon>Serendipita</taxon>
    </lineage>
</organism>
<feature type="domain" description="PARP catalytic" evidence="2">
    <location>
        <begin position="1"/>
        <end position="147"/>
    </location>
</feature>
<keyword evidence="1" id="KW-0328">Glycosyltransferase</keyword>
<dbReference type="Gene3D" id="6.20.320.10">
    <property type="match status" value="1"/>
</dbReference>
<evidence type="ECO:0000256" key="1">
    <source>
        <dbReference type="RuleBase" id="RU362114"/>
    </source>
</evidence>
<keyword evidence="1" id="KW-0520">NAD</keyword>
<reference evidence="3 4" key="1">
    <citation type="submission" date="2014-04" db="EMBL/GenBank/DDBJ databases">
        <authorList>
            <consortium name="DOE Joint Genome Institute"/>
            <person name="Kuo A."/>
            <person name="Zuccaro A."/>
            <person name="Kohler A."/>
            <person name="Nagy L.G."/>
            <person name="Floudas D."/>
            <person name="Copeland A."/>
            <person name="Barry K.W."/>
            <person name="Cichocki N."/>
            <person name="Veneault-Fourrey C."/>
            <person name="LaButti K."/>
            <person name="Lindquist E.A."/>
            <person name="Lipzen A."/>
            <person name="Lundell T."/>
            <person name="Morin E."/>
            <person name="Murat C."/>
            <person name="Sun H."/>
            <person name="Tunlid A."/>
            <person name="Henrissat B."/>
            <person name="Grigoriev I.V."/>
            <person name="Hibbett D.S."/>
            <person name="Martin F."/>
            <person name="Nordberg H.P."/>
            <person name="Cantor M.N."/>
            <person name="Hua S.X."/>
        </authorList>
    </citation>
    <scope>NUCLEOTIDE SEQUENCE [LARGE SCALE GENOMIC DNA]</scope>
    <source>
        <strain evidence="3 4">MAFF 305830</strain>
    </source>
</reference>
<keyword evidence="4" id="KW-1185">Reference proteome</keyword>
<dbReference type="SUPFAM" id="SSF56399">
    <property type="entry name" value="ADP-ribosylation"/>
    <property type="match status" value="1"/>
</dbReference>
<dbReference type="Proteomes" id="UP000054097">
    <property type="component" value="Unassembled WGS sequence"/>
</dbReference>
<dbReference type="OrthoDB" id="9514740at2759"/>
<sequence length="147" mass="16212">MTEGNEQYRWHGTTRECNIGDPGKRGLCTSPRCAMCRIIGHSFDIGQRWGRFGKGIYSTATSSKADGYSKTLTHSPWTALLLTSVVVGDPCITYGDGPQISHPPNGYDSIIGKPGSALNYDETVVYRKDAIRPVYLVLYLTPRPSLR</sequence>
<dbReference type="GO" id="GO:0003950">
    <property type="term" value="F:NAD+ poly-ADP-ribosyltransferase activity"/>
    <property type="evidence" value="ECO:0007669"/>
    <property type="project" value="UniProtKB-UniRule"/>
</dbReference>
<evidence type="ECO:0000313" key="3">
    <source>
        <dbReference type="EMBL" id="KIM28486.1"/>
    </source>
</evidence>
<protein>
    <recommendedName>
        <fullName evidence="1">Poly [ADP-ribose] polymerase</fullName>
        <shortName evidence="1">PARP</shortName>
        <ecNumber evidence="1">2.4.2.-</ecNumber>
    </recommendedName>
</protein>
<evidence type="ECO:0000313" key="4">
    <source>
        <dbReference type="Proteomes" id="UP000054097"/>
    </source>
</evidence>
<dbReference type="HOGENOM" id="CLU_039434_2_0_1"/>
<gene>
    <name evidence="3" type="ORF">M408DRAFT_69717</name>
</gene>
<reference evidence="4" key="2">
    <citation type="submission" date="2015-01" db="EMBL/GenBank/DDBJ databases">
        <title>Evolutionary Origins and Diversification of the Mycorrhizal Mutualists.</title>
        <authorList>
            <consortium name="DOE Joint Genome Institute"/>
            <consortium name="Mycorrhizal Genomics Consortium"/>
            <person name="Kohler A."/>
            <person name="Kuo A."/>
            <person name="Nagy L.G."/>
            <person name="Floudas D."/>
            <person name="Copeland A."/>
            <person name="Barry K.W."/>
            <person name="Cichocki N."/>
            <person name="Veneault-Fourrey C."/>
            <person name="LaButti K."/>
            <person name="Lindquist E.A."/>
            <person name="Lipzen A."/>
            <person name="Lundell T."/>
            <person name="Morin E."/>
            <person name="Murat C."/>
            <person name="Riley R."/>
            <person name="Ohm R."/>
            <person name="Sun H."/>
            <person name="Tunlid A."/>
            <person name="Henrissat B."/>
            <person name="Grigoriev I.V."/>
            <person name="Hibbett D.S."/>
            <person name="Martin F."/>
        </authorList>
    </citation>
    <scope>NUCLEOTIDE SEQUENCE [LARGE SCALE GENOMIC DNA]</scope>
    <source>
        <strain evidence="4">MAFF 305830</strain>
    </source>
</reference>
<dbReference type="PANTHER" id="PTHR31681:SF3">
    <property type="entry name" value="OS04G0690100 PROTEIN"/>
    <property type="match status" value="1"/>
</dbReference>
<dbReference type="EMBL" id="KN824293">
    <property type="protein sequence ID" value="KIM28486.1"/>
    <property type="molecule type" value="Genomic_DNA"/>
</dbReference>
<evidence type="ECO:0000259" key="2">
    <source>
        <dbReference type="PROSITE" id="PS51059"/>
    </source>
</evidence>
<dbReference type="Pfam" id="PF00644">
    <property type="entry name" value="PARP"/>
    <property type="match status" value="1"/>
</dbReference>
<proteinExistence type="predicted"/>
<dbReference type="AlphaFoldDB" id="A0A0C3BAK3"/>
<dbReference type="PANTHER" id="PTHR31681">
    <property type="entry name" value="C2H2-LIKE ZINC FINGER PROTEIN"/>
    <property type="match status" value="1"/>
</dbReference>
<dbReference type="PROSITE" id="PS51059">
    <property type="entry name" value="PARP_CATALYTIC"/>
    <property type="match status" value="1"/>
</dbReference>
<dbReference type="EC" id="2.4.2.-" evidence="1"/>
<accession>A0A0C3BAK3</accession>
<dbReference type="Gene3D" id="3.90.228.10">
    <property type="match status" value="1"/>
</dbReference>
<name>A0A0C3BAK3_SERVB</name>
<keyword evidence="1" id="KW-0808">Transferase</keyword>